<evidence type="ECO:0000313" key="1">
    <source>
        <dbReference type="EMBL" id="KAJ0179219.1"/>
    </source>
</evidence>
<protein>
    <submittedName>
        <fullName evidence="1">Uncharacterized protein</fullName>
    </submittedName>
</protein>
<sequence length="342" mass="37333">MDEYGGPAAPPRPPKPAARVHRPTGARQPTVSLLRPRPEAERERNAYVEAPRRTHAAAPASHTGAHQLLKPVTAQPAASADKRRPGALPADSIVCEACGRCRCEQCARPRPLPSRWVCGSCLCSAEACVDYASCMCCVKALFYHCGSGEEEAGEPCACGPRLACVAALALPLPCLWLYWPLRGCAAGGAALYARCRRAGCRCPEPPPRLSKDGIEEWGEEDGIGGRIGKWDGEDGIGEWDEEYGIGEWDKEDRIREWAVEDDIEEWGEEDGIGGGIGKWDEEDGIGEWDEEYGIGEWDGEDRIREWAVEDGIEEWGEEDGIGGGIGKWDGEDRIGEWDEEDG</sequence>
<dbReference type="Proteomes" id="UP000824533">
    <property type="component" value="Linkage Group LG08"/>
</dbReference>
<gene>
    <name evidence="1" type="ORF">K1T71_004931</name>
</gene>
<comment type="caution">
    <text evidence="1">The sequence shown here is derived from an EMBL/GenBank/DDBJ whole genome shotgun (WGS) entry which is preliminary data.</text>
</comment>
<proteinExistence type="predicted"/>
<keyword evidence="2" id="KW-1185">Reference proteome</keyword>
<organism evidence="1 2">
    <name type="scientific">Dendrolimus kikuchii</name>
    <dbReference type="NCBI Taxonomy" id="765133"/>
    <lineage>
        <taxon>Eukaryota</taxon>
        <taxon>Metazoa</taxon>
        <taxon>Ecdysozoa</taxon>
        <taxon>Arthropoda</taxon>
        <taxon>Hexapoda</taxon>
        <taxon>Insecta</taxon>
        <taxon>Pterygota</taxon>
        <taxon>Neoptera</taxon>
        <taxon>Endopterygota</taxon>
        <taxon>Lepidoptera</taxon>
        <taxon>Glossata</taxon>
        <taxon>Ditrysia</taxon>
        <taxon>Bombycoidea</taxon>
        <taxon>Lasiocampidae</taxon>
        <taxon>Dendrolimus</taxon>
    </lineage>
</organism>
<accession>A0ACC1D5N1</accession>
<name>A0ACC1D5N1_9NEOP</name>
<dbReference type="EMBL" id="CM034394">
    <property type="protein sequence ID" value="KAJ0179219.1"/>
    <property type="molecule type" value="Genomic_DNA"/>
</dbReference>
<evidence type="ECO:0000313" key="2">
    <source>
        <dbReference type="Proteomes" id="UP000824533"/>
    </source>
</evidence>
<reference evidence="1 2" key="1">
    <citation type="journal article" date="2021" name="Front. Genet.">
        <title>Chromosome-Level Genome Assembly Reveals Significant Gene Expansion in the Toll and IMD Signaling Pathways of Dendrolimus kikuchii.</title>
        <authorList>
            <person name="Zhou J."/>
            <person name="Wu P."/>
            <person name="Xiong Z."/>
            <person name="Liu N."/>
            <person name="Zhao N."/>
            <person name="Ji M."/>
            <person name="Qiu Y."/>
            <person name="Yang B."/>
        </authorList>
    </citation>
    <scope>NUCLEOTIDE SEQUENCE [LARGE SCALE GENOMIC DNA]</scope>
    <source>
        <strain evidence="1">Ann1</strain>
    </source>
</reference>